<dbReference type="PRINTS" id="PR02010">
    <property type="entry name" value="RCMT9"/>
</dbReference>
<evidence type="ECO:0000256" key="5">
    <source>
        <dbReference type="PROSITE-ProRule" id="PRU01023"/>
    </source>
</evidence>
<name>A0A1V9ZN98_ACHHY</name>
<dbReference type="InterPro" id="IPR023269">
    <property type="entry name" value="RCMT_subfamily_9"/>
</dbReference>
<dbReference type="GO" id="GO:0008173">
    <property type="term" value="F:RNA methyltransferase activity"/>
    <property type="evidence" value="ECO:0007669"/>
    <property type="project" value="InterPro"/>
</dbReference>
<comment type="similarity">
    <text evidence="5">Belongs to the class I-like SAM-binding methyltransferase superfamily. RsmB/NOP family.</text>
</comment>
<keyword evidence="1 5" id="KW-0489">Methyltransferase</keyword>
<gene>
    <name evidence="7" type="ORF">ACHHYP_06069</name>
</gene>
<evidence type="ECO:0000313" key="7">
    <source>
        <dbReference type="EMBL" id="OQR99459.1"/>
    </source>
</evidence>
<evidence type="ECO:0000256" key="4">
    <source>
        <dbReference type="ARBA" id="ARBA00022884"/>
    </source>
</evidence>
<dbReference type="GO" id="GO:0003723">
    <property type="term" value="F:RNA binding"/>
    <property type="evidence" value="ECO:0007669"/>
    <property type="project" value="UniProtKB-UniRule"/>
</dbReference>
<dbReference type="OrthoDB" id="427002at2759"/>
<dbReference type="InterPro" id="IPR001678">
    <property type="entry name" value="MeTrfase_RsmB-F_NOP2_dom"/>
</dbReference>
<dbReference type="SUPFAM" id="SSF53335">
    <property type="entry name" value="S-adenosyl-L-methionine-dependent methyltransferases"/>
    <property type="match status" value="1"/>
</dbReference>
<feature type="binding site" evidence="5">
    <location>
        <position position="130"/>
    </location>
    <ligand>
        <name>S-adenosyl-L-methionine</name>
        <dbReference type="ChEBI" id="CHEBI:59789"/>
    </ligand>
</feature>
<dbReference type="PANTHER" id="PTHR22807:SF16">
    <property type="entry name" value="SAM-DEPENDENT MTASE RSMB_NOP-TYPE DOMAIN-CONTAINING PROTEIN"/>
    <property type="match status" value="1"/>
</dbReference>
<dbReference type="GO" id="GO:0001510">
    <property type="term" value="P:RNA methylation"/>
    <property type="evidence" value="ECO:0007669"/>
    <property type="project" value="InterPro"/>
</dbReference>
<dbReference type="InterPro" id="IPR029063">
    <property type="entry name" value="SAM-dependent_MTases_sf"/>
</dbReference>
<keyword evidence="4 5" id="KW-0694">RNA-binding</keyword>
<dbReference type="InterPro" id="IPR023267">
    <property type="entry name" value="RCMT"/>
</dbReference>
<reference evidence="7 8" key="1">
    <citation type="journal article" date="2014" name="Genome Biol. Evol.">
        <title>The secreted proteins of Achlya hypogyna and Thraustotheca clavata identify the ancestral oomycete secretome and reveal gene acquisitions by horizontal gene transfer.</title>
        <authorList>
            <person name="Misner I."/>
            <person name="Blouin N."/>
            <person name="Leonard G."/>
            <person name="Richards T.A."/>
            <person name="Lane C.E."/>
        </authorList>
    </citation>
    <scope>NUCLEOTIDE SEQUENCE [LARGE SCALE GENOMIC DNA]</scope>
    <source>
        <strain evidence="7 8">ATCC 48635</strain>
    </source>
</reference>
<evidence type="ECO:0000256" key="1">
    <source>
        <dbReference type="ARBA" id="ARBA00022603"/>
    </source>
</evidence>
<feature type="active site" description="Nucleophile" evidence="5">
    <location>
        <position position="307"/>
    </location>
</feature>
<organism evidence="7 8">
    <name type="scientific">Achlya hypogyna</name>
    <name type="common">Oomycete</name>
    <name type="synonym">Protoachlya hypogyna</name>
    <dbReference type="NCBI Taxonomy" id="1202772"/>
    <lineage>
        <taxon>Eukaryota</taxon>
        <taxon>Sar</taxon>
        <taxon>Stramenopiles</taxon>
        <taxon>Oomycota</taxon>
        <taxon>Saprolegniomycetes</taxon>
        <taxon>Saprolegniales</taxon>
        <taxon>Achlyaceae</taxon>
        <taxon>Achlya</taxon>
    </lineage>
</organism>
<comment type="caution">
    <text evidence="7">The sequence shown here is derived from an EMBL/GenBank/DDBJ whole genome shotgun (WGS) entry which is preliminary data.</text>
</comment>
<dbReference type="PANTHER" id="PTHR22807">
    <property type="entry name" value="NOP2 YEAST -RELATED NOL1/NOP2/FMU SUN DOMAIN-CONTAINING"/>
    <property type="match status" value="1"/>
</dbReference>
<dbReference type="Proteomes" id="UP000243579">
    <property type="component" value="Unassembled WGS sequence"/>
</dbReference>
<comment type="caution">
    <text evidence="5">Lacks conserved residue(s) required for the propagation of feature annotation.</text>
</comment>
<evidence type="ECO:0000256" key="3">
    <source>
        <dbReference type="ARBA" id="ARBA00022691"/>
    </source>
</evidence>
<evidence type="ECO:0000256" key="2">
    <source>
        <dbReference type="ARBA" id="ARBA00022679"/>
    </source>
</evidence>
<keyword evidence="3 5" id="KW-0949">S-adenosyl-L-methionine</keyword>
<dbReference type="InterPro" id="IPR049560">
    <property type="entry name" value="MeTrfase_RsmB-F_NOP2_cat"/>
</dbReference>
<dbReference type="CDD" id="cd02440">
    <property type="entry name" value="AdoMet_MTases"/>
    <property type="match status" value="1"/>
</dbReference>
<dbReference type="PROSITE" id="PS51686">
    <property type="entry name" value="SAM_MT_RSMB_NOP"/>
    <property type="match status" value="1"/>
</dbReference>
<feature type="domain" description="SAM-dependent MTase RsmB/NOP-type" evidence="6">
    <location>
        <begin position="17"/>
        <end position="368"/>
    </location>
</feature>
<dbReference type="Pfam" id="PF01189">
    <property type="entry name" value="Methyltr_RsmB-F"/>
    <property type="match status" value="2"/>
</dbReference>
<dbReference type="Gene3D" id="3.40.50.150">
    <property type="entry name" value="Vaccinia Virus protein VP39"/>
    <property type="match status" value="1"/>
</dbReference>
<protein>
    <recommendedName>
        <fullName evidence="6">SAM-dependent MTase RsmB/NOP-type domain-containing protein</fullName>
    </recommendedName>
</protein>
<feature type="binding site" evidence="5">
    <location>
        <position position="244"/>
    </location>
    <ligand>
        <name>S-adenosyl-L-methionine</name>
        <dbReference type="ChEBI" id="CHEBI:59789"/>
    </ligand>
</feature>
<feature type="binding site" evidence="5">
    <location>
        <position position="165"/>
    </location>
    <ligand>
        <name>S-adenosyl-L-methionine</name>
        <dbReference type="ChEBI" id="CHEBI:59789"/>
    </ligand>
</feature>
<accession>A0A1V9ZN98</accession>
<dbReference type="PRINTS" id="PR02008">
    <property type="entry name" value="RCMTFAMILY"/>
</dbReference>
<evidence type="ECO:0000259" key="6">
    <source>
        <dbReference type="PROSITE" id="PS51686"/>
    </source>
</evidence>
<dbReference type="AlphaFoldDB" id="A0A1V9ZN98"/>
<keyword evidence="8" id="KW-1185">Reference proteome</keyword>
<dbReference type="STRING" id="1202772.A0A1V9ZN98"/>
<evidence type="ECO:0000313" key="8">
    <source>
        <dbReference type="Proteomes" id="UP000243579"/>
    </source>
</evidence>
<dbReference type="EMBL" id="JNBR01000060">
    <property type="protein sequence ID" value="OQR99459.1"/>
    <property type="molecule type" value="Genomic_DNA"/>
</dbReference>
<proteinExistence type="inferred from homology"/>
<sequence length="379" mass="41459">MELPPAFTTFLDEHGIDRAVYAVHPQATPRYVRTKDSSITLEQLKDEFPSITPVPWAKSFYMLPSSVPLSSSASYANGLIYGMEASSGFAVSALNLQPGDHVLDLCCAPGAKLTMLGDILGKHGSVTGVDFSKNRIAACRSLVHKYGLVHPATDKPWRCRLFHADGREFSVGAPTGNETLSTAGVLEIILDTAEVASRSTKSIARKRMNKSARARYLKQQKEQNRSDLTSGLPAKQLYDKVLVDAECTHDGSLRHLAKLKTGTEWQHYLDKYLSPTHVADILQLQADLIRNGFRLLAPGGRMVYSTCSLSLKQNEDIVAAFLNDTPTAVLEPMDTNGVPCQPGNIPNTVRFTPLHHVGGLFVALFSKASEVPSKRQKTK</sequence>
<keyword evidence="2 5" id="KW-0808">Transferase</keyword>